<evidence type="ECO:0000256" key="5">
    <source>
        <dbReference type="RuleBase" id="RU363034"/>
    </source>
</evidence>
<organism evidence="7 8">
    <name type="scientific">Syphacia muris</name>
    <dbReference type="NCBI Taxonomy" id="451379"/>
    <lineage>
        <taxon>Eukaryota</taxon>
        <taxon>Metazoa</taxon>
        <taxon>Ecdysozoa</taxon>
        <taxon>Nematoda</taxon>
        <taxon>Chromadorea</taxon>
        <taxon>Rhabditida</taxon>
        <taxon>Spirurina</taxon>
        <taxon>Oxyuridomorpha</taxon>
        <taxon>Oxyuroidea</taxon>
        <taxon>Oxyuridae</taxon>
        <taxon>Syphacia</taxon>
    </lineage>
</organism>
<dbReference type="Pfam" id="PF00089">
    <property type="entry name" value="Trypsin"/>
    <property type="match status" value="1"/>
</dbReference>
<accession>A0A0N5AYB6</accession>
<evidence type="ECO:0000256" key="2">
    <source>
        <dbReference type="ARBA" id="ARBA00022801"/>
    </source>
</evidence>
<dbReference type="CDD" id="cd00190">
    <property type="entry name" value="Tryp_SPc"/>
    <property type="match status" value="1"/>
</dbReference>
<dbReference type="Proteomes" id="UP000046393">
    <property type="component" value="Unplaced"/>
</dbReference>
<feature type="domain" description="Peptidase S1" evidence="6">
    <location>
        <begin position="43"/>
        <end position="273"/>
    </location>
</feature>
<dbReference type="WBParaSite" id="SMUV_0000995301-mRNA-1">
    <property type="protein sequence ID" value="SMUV_0000995301-mRNA-1"/>
    <property type="gene ID" value="SMUV_0000995301"/>
</dbReference>
<dbReference type="PROSITE" id="PS00134">
    <property type="entry name" value="TRYPSIN_HIS"/>
    <property type="match status" value="1"/>
</dbReference>
<keyword evidence="4" id="KW-1015">Disulfide bond</keyword>
<protein>
    <submittedName>
        <fullName evidence="8">Peptidase S1 domain-containing protein</fullName>
    </submittedName>
</protein>
<name>A0A0N5AYB6_9BILA</name>
<dbReference type="FunFam" id="2.40.10.10:FF:000003">
    <property type="entry name" value="Transmembrane serine protease 3"/>
    <property type="match status" value="1"/>
</dbReference>
<evidence type="ECO:0000313" key="7">
    <source>
        <dbReference type="Proteomes" id="UP000046393"/>
    </source>
</evidence>
<keyword evidence="1 5" id="KW-0645">Protease</keyword>
<dbReference type="PROSITE" id="PS50240">
    <property type="entry name" value="TRYPSIN_DOM"/>
    <property type="match status" value="1"/>
</dbReference>
<dbReference type="PANTHER" id="PTHR24252">
    <property type="entry name" value="ACROSIN-RELATED"/>
    <property type="match status" value="1"/>
</dbReference>
<dbReference type="InterPro" id="IPR033116">
    <property type="entry name" value="TRYPSIN_SER"/>
</dbReference>
<dbReference type="PANTHER" id="PTHR24252:SF7">
    <property type="entry name" value="HYALIN"/>
    <property type="match status" value="1"/>
</dbReference>
<dbReference type="Gene3D" id="2.40.10.10">
    <property type="entry name" value="Trypsin-like serine proteases"/>
    <property type="match status" value="1"/>
</dbReference>
<evidence type="ECO:0000256" key="3">
    <source>
        <dbReference type="ARBA" id="ARBA00022825"/>
    </source>
</evidence>
<dbReference type="InterPro" id="IPR001314">
    <property type="entry name" value="Peptidase_S1A"/>
</dbReference>
<dbReference type="AlphaFoldDB" id="A0A0N5AYB6"/>
<keyword evidence="7" id="KW-1185">Reference proteome</keyword>
<dbReference type="SUPFAM" id="SSF50494">
    <property type="entry name" value="Trypsin-like serine proteases"/>
    <property type="match status" value="1"/>
</dbReference>
<dbReference type="STRING" id="451379.A0A0N5AYB6"/>
<evidence type="ECO:0000256" key="1">
    <source>
        <dbReference type="ARBA" id="ARBA00022670"/>
    </source>
</evidence>
<reference evidence="8" key="1">
    <citation type="submission" date="2017-02" db="UniProtKB">
        <authorList>
            <consortium name="WormBaseParasite"/>
        </authorList>
    </citation>
    <scope>IDENTIFICATION</scope>
</reference>
<evidence type="ECO:0000259" key="6">
    <source>
        <dbReference type="PROSITE" id="PS50240"/>
    </source>
</evidence>
<dbReference type="InterPro" id="IPR043504">
    <property type="entry name" value="Peptidase_S1_PA_chymotrypsin"/>
</dbReference>
<dbReference type="GO" id="GO:0006508">
    <property type="term" value="P:proteolysis"/>
    <property type="evidence" value="ECO:0007669"/>
    <property type="project" value="UniProtKB-KW"/>
</dbReference>
<dbReference type="InterPro" id="IPR001254">
    <property type="entry name" value="Trypsin_dom"/>
</dbReference>
<dbReference type="PRINTS" id="PR00722">
    <property type="entry name" value="CHYMOTRYPSIN"/>
</dbReference>
<proteinExistence type="predicted"/>
<keyword evidence="3 5" id="KW-0720">Serine protease</keyword>
<evidence type="ECO:0000313" key="8">
    <source>
        <dbReference type="WBParaSite" id="SMUV_0000995301-mRNA-1"/>
    </source>
</evidence>
<keyword evidence="2 5" id="KW-0378">Hydrolase</keyword>
<evidence type="ECO:0000256" key="4">
    <source>
        <dbReference type="ARBA" id="ARBA00023157"/>
    </source>
</evidence>
<dbReference type="PROSITE" id="PS00135">
    <property type="entry name" value="TRYPSIN_SER"/>
    <property type="match status" value="1"/>
</dbReference>
<dbReference type="InterPro" id="IPR009003">
    <property type="entry name" value="Peptidase_S1_PA"/>
</dbReference>
<dbReference type="GO" id="GO:0004252">
    <property type="term" value="F:serine-type endopeptidase activity"/>
    <property type="evidence" value="ECO:0007669"/>
    <property type="project" value="InterPro"/>
</dbReference>
<dbReference type="SMART" id="SM00020">
    <property type="entry name" value="Tryp_SPc"/>
    <property type="match status" value="1"/>
</dbReference>
<dbReference type="InterPro" id="IPR018114">
    <property type="entry name" value="TRYPSIN_HIS"/>
</dbReference>
<sequence>MKHVNSNSFGEEGNANISTCGESLFFRGLDNLNDYYQVSGNRLVGAKTAHPNAWPWTVQIVWCNGAHHCGGALIDRSFVVTAAHCFSRSRNPRNYNVLLGGHEAGSGEVHIVRNISIHPFFRPEHPSSYDVAVVRIHPPANFSTRIQKICLPVLPVPENKICIVTGWGRSSENGNRSNSLQEIHVPIISTFVCNDFYHYKGQVHLLSMMCAGFSSGGIDACQGDSGGPLFCEINRKWELHGVVSWGYGCARPNSPGVYSRIIDYVPWIRQQMLFLY</sequence>